<protein>
    <recommendedName>
        <fullName evidence="1">Putative restriction endonuclease domain-containing protein</fullName>
    </recommendedName>
</protein>
<sequence length="207" mass="22353">MTIAPPAPRADALAPLQLPSDLCLSPEQFAAVCAANPDAVLELDAAGNLIHMTPTGGETGARNSRLLMRFLAWADQLGGWQVFDSSTGFRLPDGAVLSPDASLVRLERWQVLTPQQRRSFPPLCPDVVVELASPSDQGPRAVAALRQKMAAYQANGAQLGWLLIPEERSVEVWPVAGEPYRIEAATQLDGGQLLPGLRIELQDIWQV</sequence>
<dbReference type="AlphaFoldDB" id="A0A2P7MV17"/>
<name>A0A2P7MV17_9CYAN</name>
<dbReference type="SUPFAM" id="SSF52980">
    <property type="entry name" value="Restriction endonuclease-like"/>
    <property type="match status" value="1"/>
</dbReference>
<dbReference type="OrthoDB" id="513575at2"/>
<dbReference type="InterPro" id="IPR011335">
    <property type="entry name" value="Restrct_endonuc-II-like"/>
</dbReference>
<organism evidence="2 3">
    <name type="scientific">Cyanobium usitatum str. Tous</name>
    <dbReference type="NCBI Taxonomy" id="2116684"/>
    <lineage>
        <taxon>Bacteria</taxon>
        <taxon>Bacillati</taxon>
        <taxon>Cyanobacteriota</taxon>
        <taxon>Cyanophyceae</taxon>
        <taxon>Synechococcales</taxon>
        <taxon>Prochlorococcaceae</taxon>
        <taxon>Cyanobium</taxon>
    </lineage>
</organism>
<accession>A0A2P7MV17</accession>
<feature type="domain" description="Putative restriction endonuclease" evidence="1">
    <location>
        <begin position="26"/>
        <end position="199"/>
    </location>
</feature>
<dbReference type="InterPro" id="IPR008538">
    <property type="entry name" value="Uma2"/>
</dbReference>
<dbReference type="Proteomes" id="UP000243002">
    <property type="component" value="Unassembled WGS sequence"/>
</dbReference>
<dbReference type="EMBL" id="PXXO01000008">
    <property type="protein sequence ID" value="PSJ05047.1"/>
    <property type="molecule type" value="Genomic_DNA"/>
</dbReference>
<dbReference type="Gene3D" id="3.90.1570.10">
    <property type="entry name" value="tt1808, chain A"/>
    <property type="match status" value="1"/>
</dbReference>
<reference evidence="2 3" key="1">
    <citation type="journal article" date="2018" name="Environ. Microbiol.">
        <title>Ecological and genomic features of two widespread freshwater picocyanobacteria.</title>
        <authorList>
            <person name="Cabello-Yeves P.J."/>
            <person name="Picazo A."/>
            <person name="Camacho A."/>
            <person name="Callieri C."/>
            <person name="Rosselli R."/>
            <person name="Roda-Garcia J.J."/>
            <person name="Coutinho F.H."/>
            <person name="Rodriguez-Valera F."/>
        </authorList>
    </citation>
    <scope>NUCLEOTIDE SEQUENCE [LARGE SCALE GENOMIC DNA]</scope>
    <source>
        <strain evidence="2 3">Tous</strain>
    </source>
</reference>
<dbReference type="Pfam" id="PF05685">
    <property type="entry name" value="Uma2"/>
    <property type="match status" value="1"/>
</dbReference>
<evidence type="ECO:0000313" key="3">
    <source>
        <dbReference type="Proteomes" id="UP000243002"/>
    </source>
</evidence>
<dbReference type="RefSeq" id="WP_106632310.1">
    <property type="nucleotide sequence ID" value="NZ_PXXO01000008.1"/>
</dbReference>
<keyword evidence="3" id="KW-1185">Reference proteome</keyword>
<evidence type="ECO:0000259" key="1">
    <source>
        <dbReference type="Pfam" id="PF05685"/>
    </source>
</evidence>
<dbReference type="PANTHER" id="PTHR34107:SF7">
    <property type="entry name" value="SLR2092 PROTEIN"/>
    <property type="match status" value="1"/>
</dbReference>
<dbReference type="CDD" id="cd06260">
    <property type="entry name" value="DUF820-like"/>
    <property type="match status" value="1"/>
</dbReference>
<dbReference type="InterPro" id="IPR012296">
    <property type="entry name" value="Nuclease_put_TT1808"/>
</dbReference>
<gene>
    <name evidence="2" type="ORF">C7K55_08580</name>
</gene>
<comment type="caution">
    <text evidence="2">The sequence shown here is derived from an EMBL/GenBank/DDBJ whole genome shotgun (WGS) entry which is preliminary data.</text>
</comment>
<proteinExistence type="predicted"/>
<dbReference type="PANTHER" id="PTHR34107">
    <property type="entry name" value="SLL0198 PROTEIN-RELATED"/>
    <property type="match status" value="1"/>
</dbReference>
<evidence type="ECO:0000313" key="2">
    <source>
        <dbReference type="EMBL" id="PSJ05047.1"/>
    </source>
</evidence>